<protein>
    <submittedName>
        <fullName evidence="4">Arad-like aldolase/epimerase</fullName>
    </submittedName>
</protein>
<reference evidence="4" key="1">
    <citation type="submission" date="2023-03" db="EMBL/GenBank/DDBJ databases">
        <title>Massive genome expansion in bonnet fungi (Mycena s.s.) driven by repeated elements and novel gene families across ecological guilds.</title>
        <authorList>
            <consortium name="Lawrence Berkeley National Laboratory"/>
            <person name="Harder C.B."/>
            <person name="Miyauchi S."/>
            <person name="Viragh M."/>
            <person name="Kuo A."/>
            <person name="Thoen E."/>
            <person name="Andreopoulos B."/>
            <person name="Lu D."/>
            <person name="Skrede I."/>
            <person name="Drula E."/>
            <person name="Henrissat B."/>
            <person name="Morin E."/>
            <person name="Kohler A."/>
            <person name="Barry K."/>
            <person name="LaButti K."/>
            <person name="Morin E."/>
            <person name="Salamov A."/>
            <person name="Lipzen A."/>
            <person name="Mereny Z."/>
            <person name="Hegedus B."/>
            <person name="Baldrian P."/>
            <person name="Stursova M."/>
            <person name="Weitz H."/>
            <person name="Taylor A."/>
            <person name="Grigoriev I.V."/>
            <person name="Nagy L.G."/>
            <person name="Martin F."/>
            <person name="Kauserud H."/>
        </authorList>
    </citation>
    <scope>NUCLEOTIDE SEQUENCE</scope>
    <source>
        <strain evidence="4">CBHHK200</strain>
    </source>
</reference>
<comment type="caution">
    <text evidence="4">The sequence shown here is derived from an EMBL/GenBank/DDBJ whole genome shotgun (WGS) entry which is preliminary data.</text>
</comment>
<sequence length="282" mass="30073">MRTASILPLAPQSNALETDYSTDILHFLGVVDAFGHVSVRNPANASQFLMSFAIAPAQTTSQSIVTYEVDNATAVGLTFNSSVVGSAVPTGFAERYIHSEIFKKYPDVLAVVHSHTQEILPFANQASVPFVAQMHTAPSVGDEGAPVFDIRSLPASVLPPTALHDLLIRNEALGDALADTFSNSSQVVLMRGHGMAVRAASVREVVFSAYYIKQDATVQLQGILLGAGTMPLGLNAGEITDTGATVKTLFPRAWSLWAKQVDNDPLYTNDLRTKAAPLATGY</sequence>
<proteinExistence type="predicted"/>
<dbReference type="GO" id="GO:0046872">
    <property type="term" value="F:metal ion binding"/>
    <property type="evidence" value="ECO:0007669"/>
    <property type="project" value="UniProtKB-KW"/>
</dbReference>
<dbReference type="AlphaFoldDB" id="A0AAD6TJG1"/>
<dbReference type="InterPro" id="IPR036409">
    <property type="entry name" value="Aldolase_II/adducin_N_sf"/>
</dbReference>
<keyword evidence="2" id="KW-0456">Lyase</keyword>
<dbReference type="Gene3D" id="3.40.225.10">
    <property type="entry name" value="Class II aldolase/adducin N-terminal domain"/>
    <property type="match status" value="1"/>
</dbReference>
<organism evidence="4 5">
    <name type="scientific">Mycena alexandri</name>
    <dbReference type="NCBI Taxonomy" id="1745969"/>
    <lineage>
        <taxon>Eukaryota</taxon>
        <taxon>Fungi</taxon>
        <taxon>Dikarya</taxon>
        <taxon>Basidiomycota</taxon>
        <taxon>Agaricomycotina</taxon>
        <taxon>Agaricomycetes</taxon>
        <taxon>Agaricomycetidae</taxon>
        <taxon>Agaricales</taxon>
        <taxon>Marasmiineae</taxon>
        <taxon>Mycenaceae</taxon>
        <taxon>Mycena</taxon>
    </lineage>
</organism>
<keyword evidence="1" id="KW-0479">Metal-binding</keyword>
<evidence type="ECO:0000313" key="4">
    <source>
        <dbReference type="EMBL" id="KAJ7046105.1"/>
    </source>
</evidence>
<evidence type="ECO:0000259" key="3">
    <source>
        <dbReference type="SMART" id="SM01007"/>
    </source>
</evidence>
<evidence type="ECO:0000313" key="5">
    <source>
        <dbReference type="Proteomes" id="UP001218188"/>
    </source>
</evidence>
<dbReference type="GO" id="GO:0019323">
    <property type="term" value="P:pentose catabolic process"/>
    <property type="evidence" value="ECO:0007669"/>
    <property type="project" value="TreeGrafter"/>
</dbReference>
<evidence type="ECO:0000256" key="2">
    <source>
        <dbReference type="ARBA" id="ARBA00023239"/>
    </source>
</evidence>
<gene>
    <name evidence="4" type="ORF">C8F04DRAFT_1387749</name>
</gene>
<dbReference type="GO" id="GO:0005829">
    <property type="term" value="C:cytosol"/>
    <property type="evidence" value="ECO:0007669"/>
    <property type="project" value="TreeGrafter"/>
</dbReference>
<dbReference type="SMART" id="SM01007">
    <property type="entry name" value="Aldolase_II"/>
    <property type="match status" value="1"/>
</dbReference>
<dbReference type="EMBL" id="JARJCM010000003">
    <property type="protein sequence ID" value="KAJ7046105.1"/>
    <property type="molecule type" value="Genomic_DNA"/>
</dbReference>
<name>A0AAD6TJG1_9AGAR</name>
<dbReference type="InterPro" id="IPR001303">
    <property type="entry name" value="Aldolase_II/adducin_N"/>
</dbReference>
<feature type="domain" description="Class II aldolase/adducin N-terminal" evidence="3">
    <location>
        <begin position="16"/>
        <end position="220"/>
    </location>
</feature>
<dbReference type="InterPro" id="IPR050197">
    <property type="entry name" value="Aldolase_class_II_sugar_metab"/>
</dbReference>
<dbReference type="Proteomes" id="UP001218188">
    <property type="component" value="Unassembled WGS sequence"/>
</dbReference>
<dbReference type="PANTHER" id="PTHR22789:SF0">
    <property type="entry name" value="3-OXO-TETRONATE 4-PHOSPHATE DECARBOXYLASE-RELATED"/>
    <property type="match status" value="1"/>
</dbReference>
<evidence type="ECO:0000256" key="1">
    <source>
        <dbReference type="ARBA" id="ARBA00022723"/>
    </source>
</evidence>
<accession>A0AAD6TJG1</accession>
<dbReference type="GO" id="GO:0016832">
    <property type="term" value="F:aldehyde-lyase activity"/>
    <property type="evidence" value="ECO:0007669"/>
    <property type="project" value="TreeGrafter"/>
</dbReference>
<keyword evidence="5" id="KW-1185">Reference proteome</keyword>
<dbReference type="PANTHER" id="PTHR22789">
    <property type="entry name" value="FUCULOSE PHOSPHATE ALDOLASE"/>
    <property type="match status" value="1"/>
</dbReference>
<dbReference type="SUPFAM" id="SSF53639">
    <property type="entry name" value="AraD/HMP-PK domain-like"/>
    <property type="match status" value="1"/>
</dbReference>
<dbReference type="Pfam" id="PF00596">
    <property type="entry name" value="Aldolase_II"/>
    <property type="match status" value="1"/>
</dbReference>